<name>A0ABU1N208_9CAUL</name>
<dbReference type="Proteomes" id="UP001262754">
    <property type="component" value="Unassembled WGS sequence"/>
</dbReference>
<dbReference type="InterPro" id="IPR006442">
    <property type="entry name" value="Antitoxin_Phd/YefM"/>
</dbReference>
<comment type="similarity">
    <text evidence="1 2">Belongs to the phD/YefM antitoxin family.</text>
</comment>
<dbReference type="EMBL" id="JAVDRL010000009">
    <property type="protein sequence ID" value="MDR6532467.1"/>
    <property type="molecule type" value="Genomic_DNA"/>
</dbReference>
<organism evidence="3 4">
    <name type="scientific">Caulobacter rhizosphaerae</name>
    <dbReference type="NCBI Taxonomy" id="2010972"/>
    <lineage>
        <taxon>Bacteria</taxon>
        <taxon>Pseudomonadati</taxon>
        <taxon>Pseudomonadota</taxon>
        <taxon>Alphaproteobacteria</taxon>
        <taxon>Caulobacterales</taxon>
        <taxon>Caulobacteraceae</taxon>
        <taxon>Caulobacter</taxon>
    </lineage>
</organism>
<evidence type="ECO:0000256" key="2">
    <source>
        <dbReference type="RuleBase" id="RU362080"/>
    </source>
</evidence>
<comment type="caution">
    <text evidence="3">The sequence shown here is derived from an EMBL/GenBank/DDBJ whole genome shotgun (WGS) entry which is preliminary data.</text>
</comment>
<dbReference type="SUPFAM" id="SSF143120">
    <property type="entry name" value="YefM-like"/>
    <property type="match status" value="1"/>
</dbReference>
<protein>
    <recommendedName>
        <fullName evidence="2">Antitoxin</fullName>
    </recommendedName>
</protein>
<reference evidence="3 4" key="1">
    <citation type="submission" date="2023-07" db="EMBL/GenBank/DDBJ databases">
        <title>Sorghum-associated microbial communities from plants grown in Nebraska, USA.</title>
        <authorList>
            <person name="Schachtman D."/>
        </authorList>
    </citation>
    <scope>NUCLEOTIDE SEQUENCE [LARGE SCALE GENOMIC DNA]</scope>
    <source>
        <strain evidence="3 4">DS2154</strain>
    </source>
</reference>
<dbReference type="RefSeq" id="WP_163232344.1">
    <property type="nucleotide sequence ID" value="NZ_BMLD01000001.1"/>
</dbReference>
<evidence type="ECO:0000313" key="4">
    <source>
        <dbReference type="Proteomes" id="UP001262754"/>
    </source>
</evidence>
<accession>A0ABU1N208</accession>
<proteinExistence type="inferred from homology"/>
<evidence type="ECO:0000313" key="3">
    <source>
        <dbReference type="EMBL" id="MDR6532467.1"/>
    </source>
</evidence>
<dbReference type="Gene3D" id="3.40.1620.10">
    <property type="entry name" value="YefM-like domain"/>
    <property type="match status" value="1"/>
</dbReference>
<dbReference type="Pfam" id="PF02604">
    <property type="entry name" value="PhdYeFM_antitox"/>
    <property type="match status" value="1"/>
</dbReference>
<gene>
    <name evidence="3" type="ORF">J2800_003225</name>
</gene>
<sequence length="84" mass="9346">MKVISSRDFNQDVSQAKRAARIEPVFVTDRGRTTHVLMSIEAYRKLSGQSETIVDLLAMAAPVALDVAETRSDDAWDNPVNRRG</sequence>
<dbReference type="InterPro" id="IPR036165">
    <property type="entry name" value="YefM-like_sf"/>
</dbReference>
<keyword evidence="4" id="KW-1185">Reference proteome</keyword>
<evidence type="ECO:0000256" key="1">
    <source>
        <dbReference type="ARBA" id="ARBA00009981"/>
    </source>
</evidence>
<comment type="function">
    <text evidence="2">Antitoxin component of a type II toxin-antitoxin (TA) system.</text>
</comment>